<dbReference type="PROSITE" id="PS00900">
    <property type="entry name" value="RNA_POL_PHAGE_1"/>
    <property type="match status" value="1"/>
</dbReference>
<dbReference type="PROSITE" id="PS00489">
    <property type="entry name" value="RNA_POL_PHAGE_2"/>
    <property type="match status" value="1"/>
</dbReference>
<feature type="region of interest" description="Disordered" evidence="10">
    <location>
        <begin position="1"/>
        <end position="72"/>
    </location>
</feature>
<gene>
    <name evidence="12" type="ORF">BJX67DRAFT_60415</name>
</gene>
<dbReference type="Gene3D" id="1.10.1320.10">
    <property type="entry name" value="DNA-directed RNA polymerase, N-terminal domain"/>
    <property type="match status" value="1"/>
</dbReference>
<name>A0ABR4LUB7_9EURO</name>
<evidence type="ECO:0000256" key="8">
    <source>
        <dbReference type="ARBA" id="ARBA00048552"/>
    </source>
</evidence>
<evidence type="ECO:0000256" key="9">
    <source>
        <dbReference type="RuleBase" id="RU003805"/>
    </source>
</evidence>
<evidence type="ECO:0000313" key="12">
    <source>
        <dbReference type="EMBL" id="KAL2868076.1"/>
    </source>
</evidence>
<feature type="domain" description="DNA-directed RNA polymerase N-terminal" evidence="11">
    <location>
        <begin position="348"/>
        <end position="674"/>
    </location>
</feature>
<evidence type="ECO:0000256" key="4">
    <source>
        <dbReference type="ARBA" id="ARBA00022478"/>
    </source>
</evidence>
<evidence type="ECO:0000256" key="3">
    <source>
        <dbReference type="ARBA" id="ARBA00012418"/>
    </source>
</evidence>
<reference evidence="12 13" key="1">
    <citation type="submission" date="2024-07" db="EMBL/GenBank/DDBJ databases">
        <title>Section-level genome sequencing and comparative genomics of Aspergillus sections Usti and Cavernicolus.</title>
        <authorList>
            <consortium name="Lawrence Berkeley National Laboratory"/>
            <person name="Nybo J.L."/>
            <person name="Vesth T.C."/>
            <person name="Theobald S."/>
            <person name="Frisvad J.C."/>
            <person name="Larsen T.O."/>
            <person name="Kjaerboelling I."/>
            <person name="Rothschild-Mancinelli K."/>
            <person name="Lyhne E.K."/>
            <person name="Kogle M.E."/>
            <person name="Barry K."/>
            <person name="Clum A."/>
            <person name="Na H."/>
            <person name="Ledsgaard L."/>
            <person name="Lin J."/>
            <person name="Lipzen A."/>
            <person name="Kuo A."/>
            <person name="Riley R."/>
            <person name="Mondo S."/>
            <person name="Labutti K."/>
            <person name="Haridas S."/>
            <person name="Pangalinan J."/>
            <person name="Salamov A.A."/>
            <person name="Simmons B.A."/>
            <person name="Magnuson J.K."/>
            <person name="Chen J."/>
            <person name="Drula E."/>
            <person name="Henrissat B."/>
            <person name="Wiebenga A."/>
            <person name="Lubbers R.J."/>
            <person name="Gomes A.C."/>
            <person name="Macurrencykelacurrency M.R."/>
            <person name="Stajich J."/>
            <person name="Grigoriev I.V."/>
            <person name="Mortensen U.H."/>
            <person name="De Vries R.P."/>
            <person name="Baker S.E."/>
            <person name="Andersen M.R."/>
        </authorList>
    </citation>
    <scope>NUCLEOTIDE SEQUENCE [LARGE SCALE GENOMIC DNA]</scope>
    <source>
        <strain evidence="12 13">CBS 449.75</strain>
    </source>
</reference>
<evidence type="ECO:0000313" key="13">
    <source>
        <dbReference type="Proteomes" id="UP001610432"/>
    </source>
</evidence>
<evidence type="ECO:0000259" key="11">
    <source>
        <dbReference type="SMART" id="SM01311"/>
    </source>
</evidence>
<proteinExistence type="inferred from homology"/>
<dbReference type="SUPFAM" id="SSF56672">
    <property type="entry name" value="DNA/RNA polymerases"/>
    <property type="match status" value="1"/>
</dbReference>
<dbReference type="InterPro" id="IPR002092">
    <property type="entry name" value="DNA-dir_Rpol_phage-type"/>
</dbReference>
<keyword evidence="7 9" id="KW-0804">Transcription</keyword>
<feature type="region of interest" description="Disordered" evidence="10">
    <location>
        <begin position="1323"/>
        <end position="1346"/>
    </location>
</feature>
<protein>
    <recommendedName>
        <fullName evidence="3 9">DNA-directed RNA polymerase</fullName>
        <ecNumber evidence="3 9">2.7.7.6</ecNumber>
    </recommendedName>
</protein>
<feature type="compositionally biased region" description="Polar residues" evidence="10">
    <location>
        <begin position="36"/>
        <end position="51"/>
    </location>
</feature>
<dbReference type="SMART" id="SM01311">
    <property type="entry name" value="RPOL_N"/>
    <property type="match status" value="1"/>
</dbReference>
<dbReference type="Pfam" id="PF00940">
    <property type="entry name" value="RNA_pol"/>
    <property type="match status" value="1"/>
</dbReference>
<dbReference type="EC" id="2.7.7.6" evidence="3 9"/>
<accession>A0ABR4LUB7</accession>
<evidence type="ECO:0000256" key="6">
    <source>
        <dbReference type="ARBA" id="ARBA00022695"/>
    </source>
</evidence>
<organism evidence="12 13">
    <name type="scientific">Aspergillus lucknowensis</name>
    <dbReference type="NCBI Taxonomy" id="176173"/>
    <lineage>
        <taxon>Eukaryota</taxon>
        <taxon>Fungi</taxon>
        <taxon>Dikarya</taxon>
        <taxon>Ascomycota</taxon>
        <taxon>Pezizomycotina</taxon>
        <taxon>Eurotiomycetes</taxon>
        <taxon>Eurotiomycetidae</taxon>
        <taxon>Eurotiales</taxon>
        <taxon>Aspergillaceae</taxon>
        <taxon>Aspergillus</taxon>
        <taxon>Aspergillus subgen. Nidulantes</taxon>
    </lineage>
</organism>
<dbReference type="PANTHER" id="PTHR10102:SF0">
    <property type="entry name" value="DNA-DIRECTED RNA POLYMERASE, MITOCHONDRIAL"/>
    <property type="match status" value="1"/>
</dbReference>
<keyword evidence="6 9" id="KW-0548">Nucleotidyltransferase</keyword>
<evidence type="ECO:0000256" key="1">
    <source>
        <dbReference type="ARBA" id="ARBA00004026"/>
    </source>
</evidence>
<comment type="catalytic activity">
    <reaction evidence="8 9">
        <text>RNA(n) + a ribonucleoside 5'-triphosphate = RNA(n+1) + diphosphate</text>
        <dbReference type="Rhea" id="RHEA:21248"/>
        <dbReference type="Rhea" id="RHEA-COMP:14527"/>
        <dbReference type="Rhea" id="RHEA-COMP:17342"/>
        <dbReference type="ChEBI" id="CHEBI:33019"/>
        <dbReference type="ChEBI" id="CHEBI:61557"/>
        <dbReference type="ChEBI" id="CHEBI:140395"/>
        <dbReference type="EC" id="2.7.7.6"/>
    </reaction>
</comment>
<evidence type="ECO:0000256" key="2">
    <source>
        <dbReference type="ARBA" id="ARBA00009493"/>
    </source>
</evidence>
<dbReference type="Gene3D" id="1.10.287.280">
    <property type="match status" value="1"/>
</dbReference>
<sequence length="1385" mass="156749">MLSQLVRKRNATSHLRLLKGRSSSQSLTNPRRHFQSTRLYQLQSSTANAPQENRPRRPSFQSSRSLATAADHSVVDQQSYLENHSYPSEPQKYPQSSPLFSPRPSPIDPSSLIIIDDFLQTQPKVLRRHKGVGGDENEMMANLDLSLRVGQFDRATSLINRLREFYPIGSPGYLALHNRYLEAMVSHAVLTRQQDLVLQMQRWFEVDMPYGGVQPDSTTFAIMIRMALRMLHGSQRDRSVRRYWAFAKTRGLEEEVLAVPILSELELGELSEICSNDLQRVAIDSMDLREEQNTGQMIVADVTPVRPTEQTGLGLSSLKESISMFSSAIVPVKADPADVESKELYDRRRQQQLENDVMSSALKRWRIEAEKFKKAAPSAQIQGHHLSPILNTWHTDLVAKIKEELILISEAERNPLRTPEQKERCDYGIFLRALEPERLAAFTILSVLDTLIRQGLENGIRLSSLVSKIGNEMYDEILAERSIERQRNASSSASRLKQLKNMLAARKTRDTHSRVMWGNLVRKMEEEKPEAIWSRTIRVKVGAMLMSLLYDIAKVPVVVDPPKEQNGRQTTGMVPAFQHSYQITWGRRSGYIHVHPALVKIVSKDPAIEIMGRRLPMVCKPRPWTGFQDGAYLRHQDCIVRFTPGESLQPKYMRAALEGGGLKEIREALDILGSTGWSINQDVFNVMLEAWNTGDAIADLAPLEPNMPHPPKPSPEEGVVAMRKWHERVRDIENQRAGYHSNRCFQNFQLEVARAYLNETFYLPHNLDFRGRAYPLPPYLNQMGADNARGLLLFSEAKPLGERGLRWLKIQIANLTGFDKASLSEREQFTMDHLDDVLDSANNGLHGRRWWLKAEDPWQCLAACCELRNALQHPVPAEYPSRLPIHQDGSCNGLQHYAALGGDRVGAAQVNLEPSDRPSDVYSGVAEFVKRSITRDAAEGDQVAQALEGKITRKVVKQTVMTNVYGVTFIGAAKQVRKQLEDHYPDLPRELKMQGSLYVTRKIFDALGSMFNGAHDIQYWLGDCASRITRSLSPEQIQAIANDAMGLDVPTKSAQAKIIDPTKEFKSTVIWTTPLGLPVVQPYRTREVRRVSTSFQTLSIVEPNSSFVVSKRKQLQAFPPNFIHSLDATHMIMSARACHKAGLTFSAVHDSFWTHASDVDSMNEILREAFVQMHSDDVIGRLAEEFRVRYGKNLFFARLPVSSKIAREIRTFRKNKKPNRAQELLEEYKRQSLLNSEDPELQAQGRAMVTAGSIFEQLGGTDHDLLIHSTLGQAGAGHVVEDLKGEKQQPCDWQMDASDPAISSLLGDHLDNPLAPEAEPLAHAGSADHGEDTEAGQESEEHAPYVRKQMKREDVWLWLPLRFREVPQKGEWDLRRIRDSAYFFS</sequence>
<comment type="caution">
    <text evidence="12">The sequence shown here is derived from an EMBL/GenBank/DDBJ whole genome shotgun (WGS) entry which is preliminary data.</text>
</comment>
<keyword evidence="4 9" id="KW-0240">DNA-directed RNA polymerase</keyword>
<dbReference type="EMBL" id="JBFXLQ010000015">
    <property type="protein sequence ID" value="KAL2868076.1"/>
    <property type="molecule type" value="Genomic_DNA"/>
</dbReference>
<keyword evidence="13" id="KW-1185">Reference proteome</keyword>
<dbReference type="InterPro" id="IPR046950">
    <property type="entry name" value="DNA-dir_Rpol_C_phage-type"/>
</dbReference>
<evidence type="ECO:0000256" key="7">
    <source>
        <dbReference type="ARBA" id="ARBA00023163"/>
    </source>
</evidence>
<keyword evidence="5 9" id="KW-0808">Transferase</keyword>
<comment type="function">
    <text evidence="1 9">DNA-dependent RNA polymerase catalyzes the transcription of DNA into RNA using the four ribonucleoside triphosphates as substrates.</text>
</comment>
<evidence type="ECO:0000256" key="5">
    <source>
        <dbReference type="ARBA" id="ARBA00022679"/>
    </source>
</evidence>
<feature type="compositionally biased region" description="Basic residues" evidence="10">
    <location>
        <begin position="1"/>
        <end position="19"/>
    </location>
</feature>
<dbReference type="RefSeq" id="XP_070887055.1">
    <property type="nucleotide sequence ID" value="XM_071035215.1"/>
</dbReference>
<dbReference type="Pfam" id="PF14700">
    <property type="entry name" value="RPOL_N"/>
    <property type="match status" value="1"/>
</dbReference>
<dbReference type="InterPro" id="IPR029262">
    <property type="entry name" value="RPOL_N"/>
</dbReference>
<dbReference type="InterPro" id="IPR043502">
    <property type="entry name" value="DNA/RNA_pol_sf"/>
</dbReference>
<evidence type="ECO:0000256" key="10">
    <source>
        <dbReference type="SAM" id="MobiDB-lite"/>
    </source>
</evidence>
<comment type="similarity">
    <text evidence="2 9">Belongs to the phage and mitochondrial RNA polymerase family.</text>
</comment>
<dbReference type="Proteomes" id="UP001610432">
    <property type="component" value="Unassembled WGS sequence"/>
</dbReference>
<dbReference type="Gene3D" id="1.10.150.20">
    <property type="entry name" value="5' to 3' exonuclease, C-terminal subdomain"/>
    <property type="match status" value="1"/>
</dbReference>
<dbReference type="GeneID" id="98150287"/>
<dbReference type="InterPro" id="IPR037159">
    <property type="entry name" value="RNA_POL_N_sf"/>
</dbReference>
<dbReference type="PANTHER" id="PTHR10102">
    <property type="entry name" value="DNA-DIRECTED RNA POLYMERASE, MITOCHONDRIAL"/>
    <property type="match status" value="1"/>
</dbReference>